<reference evidence="1 2" key="1">
    <citation type="submission" date="2023-10" db="EMBL/GenBank/DDBJ databases">
        <title>Novel methanotroph of the genus Methylocapsa from a subarctic wetland.</title>
        <authorList>
            <person name="Belova S.E."/>
            <person name="Oshkin I.Y."/>
            <person name="Miroshnikov K."/>
            <person name="Dedysh S.N."/>
        </authorList>
    </citation>
    <scope>NUCLEOTIDE SEQUENCE [LARGE SCALE GENOMIC DNA]</scope>
    <source>
        <strain evidence="1 2">RX1</strain>
    </source>
</reference>
<protein>
    <submittedName>
        <fullName evidence="1">Uncharacterized protein</fullName>
    </submittedName>
</protein>
<sequence length="114" mass="12398">MTNGTRAYVLGDGNSPWARRQRDLVALHAEDAGGAETLSAAKLSLCHRAAALETELEMLEGQLSLGKPVDLDLYGRLAGHLRRILETLGTERRAKDVTLDLKSYLAAKAKDRSP</sequence>
<dbReference type="EMBL" id="CP136862">
    <property type="protein sequence ID" value="WOJ89857.1"/>
    <property type="molecule type" value="Genomic_DNA"/>
</dbReference>
<proteinExistence type="predicted"/>
<organism evidence="1 2">
    <name type="scientific">Methylocapsa polymorpha</name>
    <dbReference type="NCBI Taxonomy" id="3080828"/>
    <lineage>
        <taxon>Bacteria</taxon>
        <taxon>Pseudomonadati</taxon>
        <taxon>Pseudomonadota</taxon>
        <taxon>Alphaproteobacteria</taxon>
        <taxon>Hyphomicrobiales</taxon>
        <taxon>Beijerinckiaceae</taxon>
        <taxon>Methylocapsa</taxon>
    </lineage>
</organism>
<dbReference type="Proteomes" id="UP001626536">
    <property type="component" value="Chromosome"/>
</dbReference>
<gene>
    <name evidence="1" type="ORF">RZS28_00640</name>
</gene>
<evidence type="ECO:0000313" key="1">
    <source>
        <dbReference type="EMBL" id="WOJ89857.1"/>
    </source>
</evidence>
<accession>A0ABZ0HRD2</accession>
<evidence type="ECO:0000313" key="2">
    <source>
        <dbReference type="Proteomes" id="UP001626536"/>
    </source>
</evidence>
<name>A0ABZ0HRD2_9HYPH</name>
<dbReference type="RefSeq" id="WP_407339303.1">
    <property type="nucleotide sequence ID" value="NZ_CP136862.1"/>
</dbReference>
<keyword evidence="2" id="KW-1185">Reference proteome</keyword>